<evidence type="ECO:0000256" key="4">
    <source>
        <dbReference type="ARBA" id="ARBA00018392"/>
    </source>
</evidence>
<dbReference type="PANTHER" id="PTHR18896:SF76">
    <property type="entry name" value="PHOSPHOLIPASE"/>
    <property type="match status" value="1"/>
</dbReference>
<dbReference type="EMBL" id="QRGO01000001">
    <property type="protein sequence ID" value="RDV05490.1"/>
    <property type="molecule type" value="Genomic_DNA"/>
</dbReference>
<keyword evidence="7" id="KW-0378">Hydrolase</keyword>
<evidence type="ECO:0000256" key="10">
    <source>
        <dbReference type="SAM" id="Phobius"/>
    </source>
</evidence>
<evidence type="ECO:0000313" key="12">
    <source>
        <dbReference type="EMBL" id="RDV05490.1"/>
    </source>
</evidence>
<dbReference type="CDD" id="cd09143">
    <property type="entry name" value="PLDc_vPLD1_2_like_bac_2"/>
    <property type="match status" value="1"/>
</dbReference>
<organism evidence="12 13">
    <name type="scientific">Undibacter mobilis</name>
    <dbReference type="NCBI Taxonomy" id="2292256"/>
    <lineage>
        <taxon>Bacteria</taxon>
        <taxon>Pseudomonadati</taxon>
        <taxon>Pseudomonadota</taxon>
        <taxon>Alphaproteobacteria</taxon>
        <taxon>Hyphomicrobiales</taxon>
        <taxon>Nitrobacteraceae</taxon>
        <taxon>Undibacter</taxon>
    </lineage>
</organism>
<evidence type="ECO:0000256" key="5">
    <source>
        <dbReference type="ARBA" id="ARBA00022525"/>
    </source>
</evidence>
<evidence type="ECO:0000256" key="3">
    <source>
        <dbReference type="ARBA" id="ARBA00004613"/>
    </source>
</evidence>
<sequence length="707" mass="76442">MAFTRGQYMLLKPDHNVWRIARANRASMLIDAANYFGAVRSAMIKAERSILIAGWDIHSQTRLVGPDCRADDGYPETFAEFLTALVAKKPELEIRLLLWDFSVLYAGERDPFPTARLQWSTPHNIRFCLDDCVPVGSSQHQKLVTIDDKVAFSGGLDITIRRWDTCSHMPGDTHRVDPAGKPYDPFHDVQMVVDGDAAGVLSELLRSRWACAASEEVAAVVCGGDPWPDDVKPDFTDTDIGISRTEPRFDGQEEAREVEKLFLDMIDAAESAVYIENQFLTALPVAERLAARLRERPELEALIVSPQTHVSWLEAQSMRSGRARFAAALSEFPEERVALLYPQVEAAGASVNTMVHSKVMVVDDRIIRVGSANLNNRSMGTDTECDLVVVADSDEQRRAVVRLRDTLIGDHCGATTDEVAKAVAENDGSLVKTARALKRNGHSLKPIVDDPASSSEAFSFIEGVADPERPIGAEEFISNMFGGYVPARSYSTVLKVVAAGLVILALAMAWQFVPLADPKSVKEAFSEIAGSRWAPLVVIGSFVIAGSLMFPVTVLIAATAAAFGPWTGFAYAFAGALASALTTYAIGAAIGKRTVQDLLGPKLNRIRQKIASRGVISIAAIRLVPVAPFAVVNLAAGASAIPVFDYMAGTVIGMVPGLIMISAVGNQFARIMTSPTPFDIAALVLAVGAWVALSIGVQVVVTRYWGR</sequence>
<feature type="transmembrane region" description="Helical" evidence="10">
    <location>
        <begin position="533"/>
        <end position="563"/>
    </location>
</feature>
<dbReference type="Pfam" id="PF09335">
    <property type="entry name" value="VTT_dom"/>
    <property type="match status" value="1"/>
</dbReference>
<gene>
    <name evidence="12" type="ORF">DXH78_13460</name>
</gene>
<dbReference type="InterPro" id="IPR015679">
    <property type="entry name" value="PLipase_D_fam"/>
</dbReference>
<dbReference type="SMART" id="SM00155">
    <property type="entry name" value="PLDc"/>
    <property type="match status" value="2"/>
</dbReference>
<dbReference type="PANTHER" id="PTHR18896">
    <property type="entry name" value="PHOSPHOLIPASE D"/>
    <property type="match status" value="1"/>
</dbReference>
<keyword evidence="8" id="KW-0443">Lipid metabolism</keyword>
<comment type="function">
    <text evidence="2">Could be a virulence factor.</text>
</comment>
<evidence type="ECO:0000256" key="7">
    <source>
        <dbReference type="ARBA" id="ARBA00022801"/>
    </source>
</evidence>
<accession>A0A371BD60</accession>
<feature type="transmembrane region" description="Helical" evidence="10">
    <location>
        <begin position="493"/>
        <end position="513"/>
    </location>
</feature>
<comment type="caution">
    <text evidence="12">The sequence shown here is derived from an EMBL/GenBank/DDBJ whole genome shotgun (WGS) entry which is preliminary data.</text>
</comment>
<evidence type="ECO:0000256" key="6">
    <source>
        <dbReference type="ARBA" id="ARBA00022737"/>
    </source>
</evidence>
<comment type="subcellular location">
    <subcellularLocation>
        <location evidence="3">Secreted</location>
    </subcellularLocation>
</comment>
<keyword evidence="13" id="KW-1185">Reference proteome</keyword>
<evidence type="ECO:0000256" key="9">
    <source>
        <dbReference type="ARBA" id="ARBA00029594"/>
    </source>
</evidence>
<dbReference type="InterPro" id="IPR032816">
    <property type="entry name" value="VTT_dom"/>
</dbReference>
<dbReference type="Pfam" id="PF13091">
    <property type="entry name" value="PLDc_2"/>
    <property type="match status" value="1"/>
</dbReference>
<dbReference type="Gene3D" id="3.30.870.10">
    <property type="entry name" value="Endonuclease Chain A"/>
    <property type="match status" value="2"/>
</dbReference>
<evidence type="ECO:0000256" key="2">
    <source>
        <dbReference type="ARBA" id="ARBA00003145"/>
    </source>
</evidence>
<feature type="domain" description="PLD phosphodiesterase" evidence="11">
    <location>
        <begin position="135"/>
        <end position="162"/>
    </location>
</feature>
<evidence type="ECO:0000256" key="8">
    <source>
        <dbReference type="ARBA" id="ARBA00023098"/>
    </source>
</evidence>
<dbReference type="SUPFAM" id="SSF56024">
    <property type="entry name" value="Phospholipase D/nuclease"/>
    <property type="match status" value="2"/>
</dbReference>
<keyword evidence="10" id="KW-0812">Transmembrane</keyword>
<name>A0A371BD60_9BRAD</name>
<feature type="transmembrane region" description="Helical" evidence="10">
    <location>
        <begin position="680"/>
        <end position="701"/>
    </location>
</feature>
<dbReference type="InterPro" id="IPR001736">
    <property type="entry name" value="PLipase_D/transphosphatidylase"/>
</dbReference>
<evidence type="ECO:0000313" key="13">
    <source>
        <dbReference type="Proteomes" id="UP000263993"/>
    </source>
</evidence>
<evidence type="ECO:0000259" key="11">
    <source>
        <dbReference type="PROSITE" id="PS50035"/>
    </source>
</evidence>
<feature type="transmembrane region" description="Helical" evidence="10">
    <location>
        <begin position="610"/>
        <end position="634"/>
    </location>
</feature>
<keyword evidence="10" id="KW-0472">Membrane</keyword>
<feature type="transmembrane region" description="Helical" evidence="10">
    <location>
        <begin position="569"/>
        <end position="590"/>
    </location>
</feature>
<dbReference type="OrthoDB" id="8828485at2"/>
<keyword evidence="5" id="KW-0964">Secreted</keyword>
<dbReference type="Proteomes" id="UP000263993">
    <property type="component" value="Unassembled WGS sequence"/>
</dbReference>
<dbReference type="PROSITE" id="PS50035">
    <property type="entry name" value="PLD"/>
    <property type="match status" value="2"/>
</dbReference>
<feature type="transmembrane region" description="Helical" evidence="10">
    <location>
        <begin position="646"/>
        <end position="668"/>
    </location>
</feature>
<protein>
    <recommendedName>
        <fullName evidence="4">Phospholipase D</fullName>
    </recommendedName>
    <alternativeName>
        <fullName evidence="9">Choline phosphatase</fullName>
    </alternativeName>
</protein>
<dbReference type="GO" id="GO:0005576">
    <property type="term" value="C:extracellular region"/>
    <property type="evidence" value="ECO:0007669"/>
    <property type="project" value="UniProtKB-SubCell"/>
</dbReference>
<keyword evidence="10" id="KW-1133">Transmembrane helix</keyword>
<evidence type="ECO:0000256" key="1">
    <source>
        <dbReference type="ARBA" id="ARBA00000798"/>
    </source>
</evidence>
<dbReference type="GO" id="GO:0009395">
    <property type="term" value="P:phospholipid catabolic process"/>
    <property type="evidence" value="ECO:0007669"/>
    <property type="project" value="TreeGrafter"/>
</dbReference>
<dbReference type="InterPro" id="IPR025202">
    <property type="entry name" value="PLD-like_dom"/>
</dbReference>
<proteinExistence type="predicted"/>
<reference evidence="13" key="1">
    <citation type="submission" date="2018-08" db="EMBL/GenBank/DDBJ databases">
        <authorList>
            <person name="Kim S.-J."/>
            <person name="Jung G.-Y."/>
        </authorList>
    </citation>
    <scope>NUCLEOTIDE SEQUENCE [LARGE SCALE GENOMIC DNA]</scope>
    <source>
        <strain evidence="13">GY_H</strain>
    </source>
</reference>
<dbReference type="CDD" id="cd09140">
    <property type="entry name" value="PLDc_vPLD1_2_like_bac_1"/>
    <property type="match status" value="1"/>
</dbReference>
<comment type="catalytic activity">
    <reaction evidence="1">
        <text>a 1,2-diacyl-sn-glycero-3-phosphocholine + H2O = a 1,2-diacyl-sn-glycero-3-phosphate + choline + H(+)</text>
        <dbReference type="Rhea" id="RHEA:14445"/>
        <dbReference type="ChEBI" id="CHEBI:15354"/>
        <dbReference type="ChEBI" id="CHEBI:15377"/>
        <dbReference type="ChEBI" id="CHEBI:15378"/>
        <dbReference type="ChEBI" id="CHEBI:57643"/>
        <dbReference type="ChEBI" id="CHEBI:58608"/>
        <dbReference type="EC" id="3.1.4.4"/>
    </reaction>
</comment>
<keyword evidence="6" id="KW-0677">Repeat</keyword>
<feature type="domain" description="PLD phosphodiesterase" evidence="11">
    <location>
        <begin position="351"/>
        <end position="378"/>
    </location>
</feature>
<dbReference type="AlphaFoldDB" id="A0A371BD60"/>
<dbReference type="GO" id="GO:0004630">
    <property type="term" value="F:phospholipase D activity"/>
    <property type="evidence" value="ECO:0007669"/>
    <property type="project" value="UniProtKB-EC"/>
</dbReference>